<dbReference type="Proteomes" id="UP000197068">
    <property type="component" value="Unassembled WGS sequence"/>
</dbReference>
<proteinExistence type="predicted"/>
<gene>
    <name evidence="1" type="ORF">MTCD1_01780</name>
</gene>
<keyword evidence="2" id="KW-1185">Reference proteome</keyword>
<name>A0ABQ0MUY3_9GAMM</name>
<sequence length="85" mass="9546">MINKVLNSPFDLKTSLALAVNEQSYTLTDELKDIAPEMVPELFSQFDQERVAQLLHQQFTALIMVSSSSTVLGYQYSDTELAYAP</sequence>
<dbReference type="RefSeq" id="WP_057180171.1">
    <property type="nucleotide sequence ID" value="NZ_BDQM01000011.1"/>
</dbReference>
<organism evidence="1 2">
    <name type="scientific">Colwellia marinimaniae</name>
    <dbReference type="NCBI Taxonomy" id="1513592"/>
    <lineage>
        <taxon>Bacteria</taxon>
        <taxon>Pseudomonadati</taxon>
        <taxon>Pseudomonadota</taxon>
        <taxon>Gammaproteobacteria</taxon>
        <taxon>Alteromonadales</taxon>
        <taxon>Colwelliaceae</taxon>
        <taxon>Colwellia</taxon>
    </lineage>
</organism>
<dbReference type="EMBL" id="BDQM01000011">
    <property type="protein sequence ID" value="GAW96170.1"/>
    <property type="molecule type" value="Genomic_DNA"/>
</dbReference>
<reference evidence="1 2" key="1">
    <citation type="submission" date="2017-06" db="EMBL/GenBank/DDBJ databases">
        <title>Whole Genome Sequences of Colwellia marinimaniae MTCD1.</title>
        <authorList>
            <person name="Kusumoto H."/>
            <person name="Inoue M."/>
            <person name="Tanikawa K."/>
            <person name="Maeji H."/>
            <person name="Cameron J.H."/>
            <person name="Bartlett D.H."/>
        </authorList>
    </citation>
    <scope>NUCLEOTIDE SEQUENCE [LARGE SCALE GENOMIC DNA]</scope>
    <source>
        <strain evidence="1 2">MTCD1</strain>
    </source>
</reference>
<comment type="caution">
    <text evidence="1">The sequence shown here is derived from an EMBL/GenBank/DDBJ whole genome shotgun (WGS) entry which is preliminary data.</text>
</comment>
<accession>A0ABQ0MUY3</accession>
<evidence type="ECO:0000313" key="2">
    <source>
        <dbReference type="Proteomes" id="UP000197068"/>
    </source>
</evidence>
<protein>
    <submittedName>
        <fullName evidence="1">Uncharacterized protein</fullName>
    </submittedName>
</protein>
<evidence type="ECO:0000313" key="1">
    <source>
        <dbReference type="EMBL" id="GAW96170.1"/>
    </source>
</evidence>